<dbReference type="Pfam" id="PF01841">
    <property type="entry name" value="Transglut_core"/>
    <property type="match status" value="1"/>
</dbReference>
<evidence type="ECO:0000259" key="2">
    <source>
        <dbReference type="Pfam" id="PF01841"/>
    </source>
</evidence>
<gene>
    <name evidence="3" type="ORF">HH304_02575</name>
</gene>
<proteinExistence type="predicted"/>
<dbReference type="Gene3D" id="2.60.40.3140">
    <property type="match status" value="1"/>
</dbReference>
<feature type="chain" id="PRO_5032321630" evidence="1">
    <location>
        <begin position="21"/>
        <end position="670"/>
    </location>
</feature>
<dbReference type="AlphaFoldDB" id="A0A848ISE3"/>
<keyword evidence="4" id="KW-1185">Reference proteome</keyword>
<name>A0A848ISE3_9BACT</name>
<organism evidence="3 4">
    <name type="scientific">Marinigracilibium pacificum</name>
    <dbReference type="NCBI Taxonomy" id="2729599"/>
    <lineage>
        <taxon>Bacteria</taxon>
        <taxon>Pseudomonadati</taxon>
        <taxon>Bacteroidota</taxon>
        <taxon>Cytophagia</taxon>
        <taxon>Cytophagales</taxon>
        <taxon>Flammeovirgaceae</taxon>
        <taxon>Marinigracilibium</taxon>
    </lineage>
</organism>
<dbReference type="Gene3D" id="3.10.620.30">
    <property type="match status" value="1"/>
</dbReference>
<dbReference type="RefSeq" id="WP_169677900.1">
    <property type="nucleotide sequence ID" value="NZ_JABBNU010000002.1"/>
</dbReference>
<feature type="signal peptide" evidence="1">
    <location>
        <begin position="1"/>
        <end position="20"/>
    </location>
</feature>
<keyword evidence="1" id="KW-0732">Signal</keyword>
<dbReference type="InterPro" id="IPR002931">
    <property type="entry name" value="Transglutaminase-like"/>
</dbReference>
<comment type="caution">
    <text evidence="3">The sequence shown here is derived from an EMBL/GenBank/DDBJ whole genome shotgun (WGS) entry which is preliminary data.</text>
</comment>
<dbReference type="EMBL" id="JABBNU010000002">
    <property type="protein sequence ID" value="NMM47267.1"/>
    <property type="molecule type" value="Genomic_DNA"/>
</dbReference>
<accession>A0A848ISE3</accession>
<evidence type="ECO:0000256" key="1">
    <source>
        <dbReference type="SAM" id="SignalP"/>
    </source>
</evidence>
<reference evidence="3 4" key="1">
    <citation type="submission" date="2020-04" db="EMBL/GenBank/DDBJ databases">
        <title>Flammeovirgaceae bacterium KN852 isolated from deep sea.</title>
        <authorList>
            <person name="Zhang D.-C."/>
        </authorList>
    </citation>
    <scope>NUCLEOTIDE SEQUENCE [LARGE SCALE GENOMIC DNA]</scope>
    <source>
        <strain evidence="3 4">KN852</strain>
    </source>
</reference>
<dbReference type="Proteomes" id="UP000559010">
    <property type="component" value="Unassembled WGS sequence"/>
</dbReference>
<evidence type="ECO:0000313" key="3">
    <source>
        <dbReference type="EMBL" id="NMM47267.1"/>
    </source>
</evidence>
<dbReference type="Gene3D" id="2.60.120.1130">
    <property type="match status" value="1"/>
</dbReference>
<protein>
    <submittedName>
        <fullName evidence="3">DUF3857 and transglutaminase domain-containing protein</fullName>
    </submittedName>
</protein>
<evidence type="ECO:0000313" key="4">
    <source>
        <dbReference type="Proteomes" id="UP000559010"/>
    </source>
</evidence>
<sequence length="670" mass="77230">MRAFFSLLCLISIFTLSVSAQDRKFEFGEIEDKAILKSQEDPEFKEAKRVILYDIGMTNFVDLVDGYQIEFTRQKRVKVYTNDDNVDNIVRIICYKDGLGNKEIVRDIEVNTYNLDGNEISKVSITKDGLNVTELNNNWTETSFEIPSIKNGSVYEIKYTKEIPFPENLPSWEFQSKYPTRYSQYTAALVPFYSYVYYAQAINSFDIHNQEQTHSERQHGVAVDGLIYGMDVGEGLLFKDMIHTFGLKNVPAFNPDKYLSSPGDYIKKITFQLSKRQNPQGGWWDVMTTWPNLNEKLLKDDFFGKYIKKAEKEAGEIIENLNIEQGSNTKKKVQQIVNYVKDNYTTTYNSLYASKKPKETIDSKSGNSADINLLLLALFREADIISYPVIISTRDHGKINKDFPFEKNFNNVIIYVNELKILCDATDKNLPYDLISPESINEDGMVISEDTPLWISVKHNGLSTDKTKLELTPEVENNNINTSITKEYTLYKALEVKHEFENNNDKIKESLATKGLTNISNVETINYDKRGMSYIITSTAEGHLTKEKDIIKLKPFLNFPIQKNPFEAKDRNYPVDFIYPISYEYSTIINIPEGHEVGNIPDDFNLETDEAFIRVNYKKNDNSIEVIGQFTLKQGLYSDGVYLRLRRYFMIASVQLNKEIELIKSKPEDL</sequence>
<feature type="domain" description="Transglutaminase-like" evidence="2">
    <location>
        <begin position="325"/>
        <end position="396"/>
    </location>
</feature>